<dbReference type="EMBL" id="JABFRW010000200">
    <property type="protein sequence ID" value="NOT35517.1"/>
    <property type="molecule type" value="Genomic_DNA"/>
</dbReference>
<evidence type="ECO:0000313" key="3">
    <source>
        <dbReference type="Proteomes" id="UP000580839"/>
    </source>
</evidence>
<protein>
    <recommendedName>
        <fullName evidence="4">Glycoside hydrolase family 13 N-terminal domain-containing protein</fullName>
    </recommendedName>
</protein>
<dbReference type="InterPro" id="IPR014756">
    <property type="entry name" value="Ig_E-set"/>
</dbReference>
<feature type="signal peptide" evidence="1">
    <location>
        <begin position="1"/>
        <end position="22"/>
    </location>
</feature>
<dbReference type="Proteomes" id="UP000580839">
    <property type="component" value="Unassembled WGS sequence"/>
</dbReference>
<sequence>MGRLLACLAIALAAVAMVLALAKRERPATATNYGVRVRSERARFVFSPRRYRWTTYGATGDSIRMNELRVRRVSLVGSFNDWDPDAWPMKRDEGTWELKRSLDSLGDPDSVAFTFVVNGRFWVEAPLEAANRRALAPGRAALALPVATRSWGAHP</sequence>
<keyword evidence="1" id="KW-0732">Signal</keyword>
<evidence type="ECO:0000313" key="2">
    <source>
        <dbReference type="EMBL" id="NOT35517.1"/>
    </source>
</evidence>
<proteinExistence type="predicted"/>
<feature type="chain" id="PRO_5032625927" description="Glycoside hydrolase family 13 N-terminal domain-containing protein" evidence="1">
    <location>
        <begin position="23"/>
        <end position="155"/>
    </location>
</feature>
<evidence type="ECO:0008006" key="4">
    <source>
        <dbReference type="Google" id="ProtNLM"/>
    </source>
</evidence>
<dbReference type="AlphaFoldDB" id="A0A849SRA6"/>
<dbReference type="SUPFAM" id="SSF81296">
    <property type="entry name" value="E set domains"/>
    <property type="match status" value="1"/>
</dbReference>
<dbReference type="Gene3D" id="2.60.40.10">
    <property type="entry name" value="Immunoglobulins"/>
    <property type="match status" value="1"/>
</dbReference>
<comment type="caution">
    <text evidence="2">The sequence shown here is derived from an EMBL/GenBank/DDBJ whole genome shotgun (WGS) entry which is preliminary data.</text>
</comment>
<gene>
    <name evidence="2" type="ORF">HOP12_15335</name>
</gene>
<evidence type="ECO:0000256" key="1">
    <source>
        <dbReference type="SAM" id="SignalP"/>
    </source>
</evidence>
<reference evidence="2 3" key="1">
    <citation type="submission" date="2020-04" db="EMBL/GenBank/DDBJ databases">
        <title>Metagenomic profiling of ammonia- and methane-oxidizing microorganisms in a Dutch drinking water treatment plant.</title>
        <authorList>
            <person name="Poghosyan L."/>
            <person name="Leucker S."/>
        </authorList>
    </citation>
    <scope>NUCLEOTIDE SEQUENCE [LARGE SCALE GENOMIC DNA]</scope>
    <source>
        <strain evidence="2">S-RSF-IL-03</strain>
    </source>
</reference>
<name>A0A849SRA6_UNCEI</name>
<accession>A0A849SRA6</accession>
<dbReference type="InterPro" id="IPR013783">
    <property type="entry name" value="Ig-like_fold"/>
</dbReference>
<organism evidence="2 3">
    <name type="scientific">Eiseniibacteriota bacterium</name>
    <dbReference type="NCBI Taxonomy" id="2212470"/>
    <lineage>
        <taxon>Bacteria</taxon>
        <taxon>Candidatus Eiseniibacteriota</taxon>
    </lineage>
</organism>